<reference evidence="5" key="1">
    <citation type="submission" date="2023-06" db="EMBL/GenBank/DDBJ databases">
        <title>Egi l300058.</title>
        <authorList>
            <person name="Gao L."/>
            <person name="Fang B.-Z."/>
            <person name="Li W.-J."/>
        </authorList>
    </citation>
    <scope>NUCLEOTIDE SEQUENCE</scope>
    <source>
        <strain evidence="5">EGI L300058</strain>
    </source>
</reference>
<dbReference type="Pfam" id="PF15420">
    <property type="entry name" value="Abhydrolase_9_N"/>
    <property type="match status" value="1"/>
</dbReference>
<dbReference type="RefSeq" id="WP_301140958.1">
    <property type="nucleotide sequence ID" value="NZ_JAUHQA010000001.1"/>
</dbReference>
<feature type="transmembrane region" description="Helical" evidence="2">
    <location>
        <begin position="135"/>
        <end position="155"/>
    </location>
</feature>
<evidence type="ECO:0000313" key="5">
    <source>
        <dbReference type="EMBL" id="MDN4479755.1"/>
    </source>
</evidence>
<feature type="transmembrane region" description="Helical" evidence="2">
    <location>
        <begin position="176"/>
        <end position="194"/>
    </location>
</feature>
<gene>
    <name evidence="5" type="ORF">QQX02_02280</name>
</gene>
<evidence type="ECO:0000313" key="6">
    <source>
        <dbReference type="Proteomes" id="UP001172708"/>
    </source>
</evidence>
<keyword evidence="2" id="KW-0472">Membrane</keyword>
<dbReference type="InterPro" id="IPR012037">
    <property type="entry name" value="Alpha/beta-hydrolase_fam"/>
</dbReference>
<protein>
    <submittedName>
        <fullName evidence="5">Alpha/beta-hydrolase family protein</fullName>
    </submittedName>
</protein>
<evidence type="ECO:0000259" key="4">
    <source>
        <dbReference type="Pfam" id="PF15420"/>
    </source>
</evidence>
<keyword evidence="6" id="KW-1185">Reference proteome</keyword>
<feature type="domain" description="Alpha/beta-hydrolase N-terminal" evidence="4">
    <location>
        <begin position="47"/>
        <end position="254"/>
    </location>
</feature>
<evidence type="ECO:0000259" key="3">
    <source>
        <dbReference type="Pfam" id="PF10081"/>
    </source>
</evidence>
<comment type="caution">
    <text evidence="5">The sequence shown here is derived from an EMBL/GenBank/DDBJ whole genome shotgun (WGS) entry which is preliminary data.</text>
</comment>
<evidence type="ECO:0000256" key="1">
    <source>
        <dbReference type="SAM" id="MobiDB-lite"/>
    </source>
</evidence>
<feature type="transmembrane region" description="Helical" evidence="2">
    <location>
        <begin position="95"/>
        <end position="115"/>
    </location>
</feature>
<feature type="transmembrane region" description="Helical" evidence="2">
    <location>
        <begin position="29"/>
        <end position="52"/>
    </location>
</feature>
<dbReference type="PIRSF" id="PIRSF007542">
    <property type="entry name" value="UCP007542"/>
    <property type="match status" value="1"/>
</dbReference>
<keyword evidence="2" id="KW-1133">Transmembrane helix</keyword>
<sequence length="579" mass="63322">MTTGIRDRAYARLSGPPAPRRRAPRVFEASFSAVGIVIGLYFLAISLTPSLLPRAGYAQGLNSGVAFMIGYGLGAGAYALMRFLSVPQARGRVRVALLSVSLALIALQASLAIWRYVGWQNQTRLAFGMEPLSPLVWPVIAIVAVAVAALVLVIARSLRLLFRKADDLFNRWLPRRLAVTLAGVILVAVLWWVLSGAFVNAFFTTSNWIFSGRDLQSNPGDEQPLQPERSGSPASAVDFEHMGRQGRSFVASGPSAEDIDEYTGGGALEPIRAYVGLRSADTLEERAELVLDELQRAGAFDREILVLATVTGTGYLDPAGVDPLEYLWNGDTAIAGVQYSYLPSWISLLADQDVVRETSRVVFRTVHDYWATLPEDDRPQFYLYGLSLGSTGVEAVLSSVDILNEPIDGALMVGPPFINEMHTEITAARDTGTPPWQPVFNQGRTVRFTAEQYGLDAGGTWGPTRLVYLQHGSDPVTWFDGTLAFTSPEWLEPGQRAPDVAETMAWYPIVTMWQVLLDMPAAGSIPEGYGHLYTHRANLDAWAGVTRPEGWDAADADALGEHLRQRAERLDDQRSLLAD</sequence>
<dbReference type="EMBL" id="JAUHQA010000001">
    <property type="protein sequence ID" value="MDN4479755.1"/>
    <property type="molecule type" value="Genomic_DNA"/>
</dbReference>
<organism evidence="5 6">
    <name type="scientific">Demequina muriae</name>
    <dbReference type="NCBI Taxonomy" id="3051664"/>
    <lineage>
        <taxon>Bacteria</taxon>
        <taxon>Bacillati</taxon>
        <taxon>Actinomycetota</taxon>
        <taxon>Actinomycetes</taxon>
        <taxon>Micrococcales</taxon>
        <taxon>Demequinaceae</taxon>
        <taxon>Demequina</taxon>
    </lineage>
</organism>
<dbReference type="InterPro" id="IPR027787">
    <property type="entry name" value="Alpha/beta-hydrolase_catalytic"/>
</dbReference>
<feature type="region of interest" description="Disordered" evidence="1">
    <location>
        <begin position="217"/>
        <end position="236"/>
    </location>
</feature>
<feature type="transmembrane region" description="Helical" evidence="2">
    <location>
        <begin position="64"/>
        <end position="83"/>
    </location>
</feature>
<accession>A0ABT8GE98</accession>
<feature type="domain" description="Alpha/beta-hydrolase catalytic" evidence="3">
    <location>
        <begin position="271"/>
        <end position="558"/>
    </location>
</feature>
<dbReference type="Pfam" id="PF10081">
    <property type="entry name" value="Abhydrolase_9"/>
    <property type="match status" value="1"/>
</dbReference>
<proteinExistence type="predicted"/>
<dbReference type="InterPro" id="IPR027788">
    <property type="entry name" value="Alpha/beta-hydrolase_N_dom"/>
</dbReference>
<evidence type="ECO:0000256" key="2">
    <source>
        <dbReference type="SAM" id="Phobius"/>
    </source>
</evidence>
<keyword evidence="2" id="KW-0812">Transmembrane</keyword>
<dbReference type="Proteomes" id="UP001172708">
    <property type="component" value="Unassembled WGS sequence"/>
</dbReference>
<name>A0ABT8GE98_9MICO</name>